<accession>A0A6V7CHH4</accession>
<dbReference type="EMBL" id="SMDX01000009">
    <property type="protein sequence ID" value="NMI21961.1"/>
    <property type="molecule type" value="Genomic_DNA"/>
</dbReference>
<protein>
    <recommendedName>
        <fullName evidence="4">Secreted protein</fullName>
    </recommendedName>
</protein>
<evidence type="ECO:0000313" key="2">
    <source>
        <dbReference type="EMBL" id="NMI21961.1"/>
    </source>
</evidence>
<organism evidence="1">
    <name type="scientific">Xanthomonas hortorum pv. pelargonii</name>
    <dbReference type="NCBI Taxonomy" id="453602"/>
    <lineage>
        <taxon>Bacteria</taxon>
        <taxon>Pseudomonadati</taxon>
        <taxon>Pseudomonadota</taxon>
        <taxon>Gammaproteobacteria</taxon>
        <taxon>Lysobacterales</taxon>
        <taxon>Lysobacteraceae</taxon>
        <taxon>Xanthomonas</taxon>
    </lineage>
</organism>
<dbReference type="AlphaFoldDB" id="A0A6V7CHH4"/>
<reference evidence="1" key="4">
    <citation type="submission" date="2020-07" db="EMBL/GenBank/DDBJ databases">
        <authorList>
            <person name="Pothier F. J."/>
        </authorList>
    </citation>
    <scope>NUCLEOTIDE SEQUENCE</scope>
    <source>
        <strain evidence="1">CFBP 2533</strain>
    </source>
</reference>
<evidence type="ECO:0008006" key="4">
    <source>
        <dbReference type="Google" id="ProtNLM"/>
    </source>
</evidence>
<evidence type="ECO:0000313" key="1">
    <source>
        <dbReference type="EMBL" id="CAD0315863.1"/>
    </source>
</evidence>
<name>A0A6V7CHH4_9XANT</name>
<dbReference type="EMBL" id="LR828261">
    <property type="protein sequence ID" value="CAD0315863.1"/>
    <property type="molecule type" value="Genomic_DNA"/>
</dbReference>
<reference evidence="2" key="3">
    <citation type="journal article" date="2020" name="Syst. Appl. Microbiol.">
        <title>Clarifying the taxonomy of the causal agent of bacterial leaf spot of lettuce through a polyphasic approach reveals that Xanthomonas cynarae Trebaol et al. 2000 emend. Timilsina et al. 2019 is a later heterotypic synonym of Xanthomonas hortorum Vauterin et al. 1995.</title>
        <authorList>
            <person name="Moriniere L."/>
            <person name="Burlet A."/>
            <person name="Rosenthal E.R."/>
            <person name="Nesme X."/>
            <person name="Portier P."/>
            <person name="Bull C.T."/>
            <person name="Lavire C."/>
            <person name="Fischer-Le Saux M."/>
            <person name="Bertolla F."/>
        </authorList>
    </citation>
    <scope>NUCLEOTIDE SEQUENCE</scope>
    <source>
        <strain evidence="2">CFBP2533</strain>
    </source>
</reference>
<sequence length="232" mass="24460">MIHGRARRPESGPTLRTALAHRVSLATPGLAVLMLVAAVSGCATSSTSVASSAPISAAPADRFLAALATHCGQAFAGRVLVDTPVSATPSAFAGKPMVMHVRGCDNPAHELRVPFHVGDDHSRTWVLTRTGTGLRLKHDHRHADGSVDALTQYGGATINAGSANRQEFPVDAESIALFKRLGSTASLSNTWAMEIQPGRSVVYELSRPGGRLFRVEFDLTRPVALPPAPWGS</sequence>
<gene>
    <name evidence="1" type="ORF">CFBP2533_13020</name>
    <name evidence="2" type="ORF">E1J24_08880</name>
</gene>
<reference evidence="2" key="1">
    <citation type="submission" date="2019-03" db="EMBL/GenBank/DDBJ databases">
        <authorList>
            <person name="Moriniere L."/>
            <person name="Burlet A."/>
            <person name="Rosenthal E."/>
            <person name="Portier P."/>
            <person name="Lavire C."/>
            <person name="Nesme X."/>
            <person name="Bull C.T."/>
            <person name="Le Saux M."/>
            <person name="Bertolla F."/>
        </authorList>
    </citation>
    <scope>NUCLEOTIDE SEQUENCE</scope>
    <source>
        <strain evidence="2">CFBP2533</strain>
    </source>
</reference>
<proteinExistence type="predicted"/>
<evidence type="ECO:0000313" key="3">
    <source>
        <dbReference type="Proteomes" id="UP000548771"/>
    </source>
</evidence>
<reference evidence="3" key="2">
    <citation type="journal article" date="2020" name="Syst. Appl. Microbiol.">
        <title>Clarifying the taxonomy of the causal agent of bacterial leaf spot of lettuce through a polyphasic approach reveals that Xanthomonas cynarae Trebaol et al. 2000 emend. Timilsina et al. 2019 is a later heterotypic synonym of Xanthomonas hortorum Vauterin et al. 1995.</title>
        <authorList>
            <person name="Moriniere L."/>
            <person name="Burlet A."/>
            <person name="Rosenthal E.R."/>
            <person name="Nesme X."/>
            <person name="Portier P."/>
            <person name="Bull C.T."/>
            <person name="Lavire C."/>
            <person name="Fischer-Le Saux M."/>
            <person name="Bertolla F."/>
        </authorList>
    </citation>
    <scope>NUCLEOTIDE SEQUENCE [LARGE SCALE GENOMIC DNA]</scope>
    <source>
        <strain evidence="3">CFBP2533</strain>
    </source>
</reference>
<dbReference type="Proteomes" id="UP000548771">
    <property type="component" value="Unassembled WGS sequence"/>
</dbReference>
<dbReference type="EMBL" id="LR828261">
    <property type="protein sequence ID" value="CAD0315853.1"/>
    <property type="molecule type" value="Genomic_DNA"/>
</dbReference>